<sequence length="857" mass="94825">MKSPFSIYDEANLAVVASSAASEARQGLFCLEGKRRPIETALECRLVFGPATSFNTGSGATNTDDEADSVIQEVETFLADHALNEPDDDPQEVYEESEIAEALAVSWKDKRRELGRLQRSRRFGAASELKKSYKVEIEELKRKSRCHRCNQVGHWSRECRNPSKGKGKGGSSNNSKSSDAGVAMVESFEEHFVAAVVPLCNPQLSTLEMLRQRHASSINAEVIKAVFAEVMMNEDAEVTENVQVLPVNESVEAEQSPDLPTATASVPKLSQGASDNLQEVLHVTTEFHFVPQEKTVPIESLPVHSVRQLDSQVRNAASEVKSIVDGKPFLVAEVLCPPRCAPLVQGVGGTCRSFDLSTGFDFTKPEMRERVAQYLHDHPPELLLLCPPCTDEGGWFNLNACTMDPLEYAKRVRRSRMFIRFCCRLYKQQVQLGGRAILEHPKGSRLWTYPEVNELLEEHKLLTCHMCRYGLRVPGSPNLIRKATHLLVSHHDMSCLAKECPGSSHPKHACHQVIAGSDPMVGRVSTFAGKYTPQFVEAIMETVPRFVAMKRACLAECPQWTSKQHDEVLAAKPDLSAEKSSAGSSKRSLEIAANIDEPPGSKQRTASPHEVLSVEDITELCNQWEASERERRAKIRAQNVQSKAETSGARLMAKAKSMPSPPPEVEEEFTVYDPTTGLFVHPETGEVHSVWSEDESSAPGAMTDGSKRREEMIAGQRPSKKSAVPKAKSQAMMPSLMVPMYAAPSTEVAVPFPGASDEAGLIKHCLPPLPDDVPDVPTWGRTVIGFGHYKDLNMSYEELVMSEDSRMASYVKWCRSRTKCAQGQLKDLCNYMQHMFASDEGTGHQIPGTTQPRRLKQ</sequence>
<organism evidence="4">
    <name type="scientific">Cladocopium goreaui</name>
    <dbReference type="NCBI Taxonomy" id="2562237"/>
    <lineage>
        <taxon>Eukaryota</taxon>
        <taxon>Sar</taxon>
        <taxon>Alveolata</taxon>
        <taxon>Dinophyceae</taxon>
        <taxon>Suessiales</taxon>
        <taxon>Symbiodiniaceae</taxon>
        <taxon>Cladocopium</taxon>
    </lineage>
</organism>
<dbReference type="GO" id="GO:0008270">
    <property type="term" value="F:zinc ion binding"/>
    <property type="evidence" value="ECO:0007669"/>
    <property type="project" value="UniProtKB-KW"/>
</dbReference>
<dbReference type="EMBL" id="CAMXCT020003336">
    <property type="protein sequence ID" value="CAL1157323.1"/>
    <property type="molecule type" value="Genomic_DNA"/>
</dbReference>
<evidence type="ECO:0000313" key="5">
    <source>
        <dbReference type="EMBL" id="CAL4791260.1"/>
    </source>
</evidence>
<protein>
    <recommendedName>
        <fullName evidence="3">CCHC-type domain-containing protein</fullName>
    </recommendedName>
</protein>
<comment type="caution">
    <text evidence="4">The sequence shown here is derived from an EMBL/GenBank/DDBJ whole genome shotgun (WGS) entry which is preliminary data.</text>
</comment>
<dbReference type="EMBL" id="CAMXCT030003336">
    <property type="protein sequence ID" value="CAL4791260.1"/>
    <property type="molecule type" value="Genomic_DNA"/>
</dbReference>
<reference evidence="4" key="1">
    <citation type="submission" date="2022-10" db="EMBL/GenBank/DDBJ databases">
        <authorList>
            <person name="Chen Y."/>
            <person name="Dougan E. K."/>
            <person name="Chan C."/>
            <person name="Rhodes N."/>
            <person name="Thang M."/>
        </authorList>
    </citation>
    <scope>NUCLEOTIDE SEQUENCE</scope>
</reference>
<dbReference type="SUPFAM" id="SSF57756">
    <property type="entry name" value="Retrovirus zinc finger-like domains"/>
    <property type="match status" value="1"/>
</dbReference>
<dbReference type="PROSITE" id="PS50158">
    <property type="entry name" value="ZF_CCHC"/>
    <property type="match status" value="1"/>
</dbReference>
<dbReference type="InterPro" id="IPR001878">
    <property type="entry name" value="Znf_CCHC"/>
</dbReference>
<dbReference type="SMART" id="SM00343">
    <property type="entry name" value="ZnF_C2HC"/>
    <property type="match status" value="1"/>
</dbReference>
<keyword evidence="1" id="KW-0863">Zinc-finger</keyword>
<feature type="region of interest" description="Disordered" evidence="2">
    <location>
        <begin position="157"/>
        <end position="178"/>
    </location>
</feature>
<keyword evidence="6" id="KW-1185">Reference proteome</keyword>
<dbReference type="AlphaFoldDB" id="A0A9P1D4X6"/>
<accession>A0A9P1D4X6</accession>
<dbReference type="EMBL" id="CAMXCT010003336">
    <property type="protein sequence ID" value="CAI4003948.1"/>
    <property type="molecule type" value="Genomic_DNA"/>
</dbReference>
<dbReference type="OrthoDB" id="10064933at2759"/>
<dbReference type="Pfam" id="PF00098">
    <property type="entry name" value="zf-CCHC"/>
    <property type="match status" value="1"/>
</dbReference>
<dbReference type="Gene3D" id="4.10.60.10">
    <property type="entry name" value="Zinc finger, CCHC-type"/>
    <property type="match status" value="1"/>
</dbReference>
<dbReference type="Proteomes" id="UP001152797">
    <property type="component" value="Unassembled WGS sequence"/>
</dbReference>
<name>A0A9P1D4X6_9DINO</name>
<dbReference type="InterPro" id="IPR036875">
    <property type="entry name" value="Znf_CCHC_sf"/>
</dbReference>
<feature type="domain" description="CCHC-type" evidence="3">
    <location>
        <begin position="145"/>
        <end position="161"/>
    </location>
</feature>
<feature type="region of interest" description="Disordered" evidence="2">
    <location>
        <begin position="572"/>
        <end position="609"/>
    </location>
</feature>
<dbReference type="GO" id="GO:0003676">
    <property type="term" value="F:nucleic acid binding"/>
    <property type="evidence" value="ECO:0007669"/>
    <property type="project" value="InterPro"/>
</dbReference>
<evidence type="ECO:0000313" key="6">
    <source>
        <dbReference type="Proteomes" id="UP001152797"/>
    </source>
</evidence>
<evidence type="ECO:0000313" key="4">
    <source>
        <dbReference type="EMBL" id="CAI4003948.1"/>
    </source>
</evidence>
<gene>
    <name evidence="4" type="ORF">C1SCF055_LOCUS29772</name>
</gene>
<evidence type="ECO:0000259" key="3">
    <source>
        <dbReference type="PROSITE" id="PS50158"/>
    </source>
</evidence>
<keyword evidence="1" id="KW-0479">Metal-binding</keyword>
<evidence type="ECO:0000256" key="2">
    <source>
        <dbReference type="SAM" id="MobiDB-lite"/>
    </source>
</evidence>
<reference evidence="5 6" key="2">
    <citation type="submission" date="2024-05" db="EMBL/GenBank/DDBJ databases">
        <authorList>
            <person name="Chen Y."/>
            <person name="Shah S."/>
            <person name="Dougan E. K."/>
            <person name="Thang M."/>
            <person name="Chan C."/>
        </authorList>
    </citation>
    <scope>NUCLEOTIDE SEQUENCE [LARGE SCALE GENOMIC DNA]</scope>
</reference>
<proteinExistence type="predicted"/>
<keyword evidence="1" id="KW-0862">Zinc</keyword>
<evidence type="ECO:0000256" key="1">
    <source>
        <dbReference type="PROSITE-ProRule" id="PRU00047"/>
    </source>
</evidence>